<dbReference type="Proteomes" id="UP000659904">
    <property type="component" value="Unassembled WGS sequence"/>
</dbReference>
<comment type="caution">
    <text evidence="1">The sequence shown here is derived from an EMBL/GenBank/DDBJ whole genome shotgun (WGS) entry which is preliminary data.</text>
</comment>
<sequence>MGGREEDVAVPKPHPREFPDDVVRVVQTRDVGVTVEQIAKDFGVHRHLSPIGAADPFLVAPIPVRVVGRVAAL</sequence>
<name>A0A8J3K5J4_9ACTN</name>
<proteinExistence type="predicted"/>
<keyword evidence="2" id="KW-1185">Reference proteome</keyword>
<organism evidence="1 2">
    <name type="scientific">Catellatospora citrea</name>
    <dbReference type="NCBI Taxonomy" id="53366"/>
    <lineage>
        <taxon>Bacteria</taxon>
        <taxon>Bacillati</taxon>
        <taxon>Actinomycetota</taxon>
        <taxon>Actinomycetes</taxon>
        <taxon>Micromonosporales</taxon>
        <taxon>Micromonosporaceae</taxon>
        <taxon>Catellatospora</taxon>
    </lineage>
</organism>
<gene>
    <name evidence="1" type="ORF">Cci01nite_19510</name>
</gene>
<accession>A0A8J3K5J4</accession>
<evidence type="ECO:0000313" key="2">
    <source>
        <dbReference type="Proteomes" id="UP000659904"/>
    </source>
</evidence>
<dbReference type="EMBL" id="BONH01000007">
    <property type="protein sequence ID" value="GIF96857.1"/>
    <property type="molecule type" value="Genomic_DNA"/>
</dbReference>
<dbReference type="AlphaFoldDB" id="A0A8J3K5J4"/>
<evidence type="ECO:0000313" key="1">
    <source>
        <dbReference type="EMBL" id="GIF96857.1"/>
    </source>
</evidence>
<protein>
    <submittedName>
        <fullName evidence="1">Uncharacterized protein</fullName>
    </submittedName>
</protein>
<reference evidence="1 2" key="1">
    <citation type="submission" date="2021-01" db="EMBL/GenBank/DDBJ databases">
        <title>Whole genome shotgun sequence of Catellatospora citrea NBRC 14495.</title>
        <authorList>
            <person name="Komaki H."/>
            <person name="Tamura T."/>
        </authorList>
    </citation>
    <scope>NUCLEOTIDE SEQUENCE [LARGE SCALE GENOMIC DNA]</scope>
    <source>
        <strain evidence="1 2">NBRC 14495</strain>
    </source>
</reference>